<protein>
    <submittedName>
        <fullName evidence="2">Uncharacterized protein</fullName>
    </submittedName>
</protein>
<evidence type="ECO:0000313" key="2">
    <source>
        <dbReference type="EMBL" id="KFI44489.1"/>
    </source>
</evidence>
<reference evidence="2 3" key="1">
    <citation type="submission" date="2014-03" db="EMBL/GenBank/DDBJ databases">
        <title>Genomics of Bifidobacteria.</title>
        <authorList>
            <person name="Ventura M."/>
            <person name="Milani C."/>
            <person name="Lugli G.A."/>
        </authorList>
    </citation>
    <scope>NUCLEOTIDE SEQUENCE [LARGE SCALE GENOMIC DNA]</scope>
    <source>
        <strain evidence="2 3">DSM 23969</strain>
    </source>
</reference>
<dbReference type="AlphaFoldDB" id="A0A086ZD89"/>
<dbReference type="Proteomes" id="UP000029108">
    <property type="component" value="Unassembled WGS sequence"/>
</dbReference>
<evidence type="ECO:0000256" key="1">
    <source>
        <dbReference type="SAM" id="MobiDB-lite"/>
    </source>
</evidence>
<evidence type="ECO:0000313" key="3">
    <source>
        <dbReference type="Proteomes" id="UP000029108"/>
    </source>
</evidence>
<dbReference type="EMBL" id="JGYN01000046">
    <property type="protein sequence ID" value="KFI44489.1"/>
    <property type="molecule type" value="Genomic_DNA"/>
</dbReference>
<proteinExistence type="predicted"/>
<feature type="region of interest" description="Disordered" evidence="1">
    <location>
        <begin position="1"/>
        <end position="95"/>
    </location>
</feature>
<keyword evidence="3" id="KW-1185">Reference proteome</keyword>
<feature type="non-terminal residue" evidence="2">
    <location>
        <position position="1"/>
    </location>
</feature>
<sequence>KPSSRSPCGPRAPPRQTRRACRAASRTTVSGAERSPAFDRLNRAGIASSPKWPTIATEGPRLSGLASPRSRRRIPPAVPVRRLPRTVSPTTSTDA</sequence>
<name>A0A086ZD89_9BIFI</name>
<comment type="caution">
    <text evidence="2">The sequence shown here is derived from an EMBL/GenBank/DDBJ whole genome shotgun (WGS) entry which is preliminary data.</text>
</comment>
<gene>
    <name evidence="2" type="ORF">BBIA_2397</name>
</gene>
<organism evidence="2 3">
    <name type="scientific">Bifidobacterium biavatii DSM 23969</name>
    <dbReference type="NCBI Taxonomy" id="1437608"/>
    <lineage>
        <taxon>Bacteria</taxon>
        <taxon>Bacillati</taxon>
        <taxon>Actinomycetota</taxon>
        <taxon>Actinomycetes</taxon>
        <taxon>Bifidobacteriales</taxon>
        <taxon>Bifidobacteriaceae</taxon>
        <taxon>Bifidobacterium</taxon>
    </lineage>
</organism>
<accession>A0A086ZD89</accession>